<dbReference type="InterPro" id="IPR019796">
    <property type="entry name" value="G6P_DH_AS"/>
</dbReference>
<dbReference type="SUPFAM" id="SSF55347">
    <property type="entry name" value="Glyceraldehyde-3-phosphate dehydrogenase-like, C-terminal domain"/>
    <property type="match status" value="1"/>
</dbReference>
<comment type="pathway">
    <text evidence="1 8">Carbohydrate degradation; pentose phosphate pathway; D-ribulose 5-phosphate from D-glucose 6-phosphate (oxidative stage): step 1/3.</text>
</comment>
<evidence type="ECO:0000256" key="2">
    <source>
        <dbReference type="ARBA" id="ARBA00009975"/>
    </source>
</evidence>
<protein>
    <recommendedName>
        <fullName evidence="8">Glucose-6-phosphate 1-dehydrogenase</fullName>
        <ecNumber evidence="8">1.1.1.49</ecNumber>
    </recommendedName>
</protein>
<feature type="domain" description="Glucose-6-phosphate dehydrogenase C-terminal" evidence="10">
    <location>
        <begin position="240"/>
        <end position="515"/>
    </location>
</feature>
<keyword evidence="6 8" id="KW-0119">Carbohydrate metabolism</keyword>
<evidence type="ECO:0000256" key="5">
    <source>
        <dbReference type="ARBA" id="ARBA00023002"/>
    </source>
</evidence>
<dbReference type="PANTHER" id="PTHR23429:SF0">
    <property type="entry name" value="GLUCOSE-6-PHOSPHATE 1-DEHYDROGENASE"/>
    <property type="match status" value="1"/>
</dbReference>
<gene>
    <name evidence="11" type="ORF">CSSPJE1EN1_LOCUS19421</name>
</gene>
<dbReference type="InterPro" id="IPR001282">
    <property type="entry name" value="G6P_DH"/>
</dbReference>
<dbReference type="InterPro" id="IPR022675">
    <property type="entry name" value="G6P_DH_C"/>
</dbReference>
<accession>A0ABP0X7W2</accession>
<evidence type="ECO:0000256" key="1">
    <source>
        <dbReference type="ARBA" id="ARBA00004937"/>
    </source>
</evidence>
<keyword evidence="5 8" id="KW-0560">Oxidoreductase</keyword>
<dbReference type="EC" id="1.1.1.49" evidence="8"/>
<dbReference type="Pfam" id="PF02781">
    <property type="entry name" value="G6PD_C"/>
    <property type="match status" value="1"/>
</dbReference>
<dbReference type="InterPro" id="IPR022674">
    <property type="entry name" value="G6P_DH_NAD-bd"/>
</dbReference>
<evidence type="ECO:0000259" key="9">
    <source>
        <dbReference type="Pfam" id="PF00479"/>
    </source>
</evidence>
<organism evidence="11 12">
    <name type="scientific">Sphagnum jensenii</name>
    <dbReference type="NCBI Taxonomy" id="128206"/>
    <lineage>
        <taxon>Eukaryota</taxon>
        <taxon>Viridiplantae</taxon>
        <taxon>Streptophyta</taxon>
        <taxon>Embryophyta</taxon>
        <taxon>Bryophyta</taxon>
        <taxon>Sphagnophytina</taxon>
        <taxon>Sphagnopsida</taxon>
        <taxon>Sphagnales</taxon>
        <taxon>Sphagnaceae</taxon>
        <taxon>Sphagnum</taxon>
    </lineage>
</organism>
<dbReference type="Pfam" id="PF00479">
    <property type="entry name" value="G6PD_N"/>
    <property type="match status" value="1"/>
</dbReference>
<dbReference type="InterPro" id="IPR036291">
    <property type="entry name" value="NAD(P)-bd_dom_sf"/>
</dbReference>
<evidence type="ECO:0000256" key="6">
    <source>
        <dbReference type="ARBA" id="ARBA00023277"/>
    </source>
</evidence>
<dbReference type="EMBL" id="OZ020100">
    <property type="protein sequence ID" value="CAK9273943.1"/>
    <property type="molecule type" value="Genomic_DNA"/>
</dbReference>
<dbReference type="PIRSF" id="PIRSF000110">
    <property type="entry name" value="G6PD"/>
    <property type="match status" value="1"/>
</dbReference>
<keyword evidence="12" id="KW-1185">Reference proteome</keyword>
<dbReference type="Proteomes" id="UP001497444">
    <property type="component" value="Chromosome 5"/>
</dbReference>
<comment type="similarity">
    <text evidence="2 8">Belongs to the glucose-6-phosphate dehydrogenase family.</text>
</comment>
<sequence>MSPPTTETTVAPPSAAARELASPVVPLVSRQFDDASPQARTVAGGCLSVILLGASGDLAKKKTFPAIFNLYKQGFLPNDQLQIFGYARSKMTDTELRNRIRGYRDMEDSWILSCSWQVTYISGPYDEESGYIKLSEQIASHENNKCGTTCSTRRLFYLALPPSVYPLVSRMVRKHCMNPHSLVFGVHVTGGWSRVVVEKPFGKDLASSEDLSSELGKLFTEDQLYRIDHYLGKEIVQNLLVMRFANRFFVPLWNRDNIANIQIVFKEDFGTEGRGGYFDEYGIIRDIIQNHLLQVLCLVTMEKPVSLTPEHVRDEKVKVLRAVQPIRDEDVVLGQYEGYKDDPTVPKDSVTPTFASIILRINNERWDGVPFIMKAGKALDSRKAEIRVQFKDVPGDIFKCQKQGRNEFVMRLQPSEAMYMKLTVKQPGLDMKATQSELDLSYQQRYQDVVIPEAYERLILDTIRGDQQHFVRRDELRVAWEIFTPLLHRIDEGKLKAVPYEQGGRGPKEADELLNVRAGYVRTDGYIWIPPSLKA</sequence>
<evidence type="ECO:0000256" key="3">
    <source>
        <dbReference type="ARBA" id="ARBA00022526"/>
    </source>
</evidence>
<dbReference type="Gene3D" id="3.30.360.10">
    <property type="entry name" value="Dihydrodipicolinate Reductase, domain 2"/>
    <property type="match status" value="1"/>
</dbReference>
<evidence type="ECO:0000259" key="10">
    <source>
        <dbReference type="Pfam" id="PF02781"/>
    </source>
</evidence>
<proteinExistence type="inferred from homology"/>
<evidence type="ECO:0000256" key="7">
    <source>
        <dbReference type="ARBA" id="ARBA00048749"/>
    </source>
</evidence>
<evidence type="ECO:0000313" key="11">
    <source>
        <dbReference type="EMBL" id="CAK9273943.1"/>
    </source>
</evidence>
<feature type="domain" description="Glucose-6-phosphate dehydrogenase NAD-binding" evidence="9">
    <location>
        <begin position="50"/>
        <end position="238"/>
    </location>
</feature>
<comment type="catalytic activity">
    <reaction evidence="7 8">
        <text>D-glucose 6-phosphate + NADP(+) = 6-phospho-D-glucono-1,5-lactone + NADPH + H(+)</text>
        <dbReference type="Rhea" id="RHEA:15841"/>
        <dbReference type="ChEBI" id="CHEBI:15378"/>
        <dbReference type="ChEBI" id="CHEBI:57783"/>
        <dbReference type="ChEBI" id="CHEBI:57955"/>
        <dbReference type="ChEBI" id="CHEBI:58349"/>
        <dbReference type="ChEBI" id="CHEBI:61548"/>
        <dbReference type="EC" id="1.1.1.49"/>
    </reaction>
</comment>
<dbReference type="PROSITE" id="PS00069">
    <property type="entry name" value="G6P_DEHYDROGENASE"/>
    <property type="match status" value="1"/>
</dbReference>
<evidence type="ECO:0000256" key="4">
    <source>
        <dbReference type="ARBA" id="ARBA00022857"/>
    </source>
</evidence>
<reference evidence="11" key="1">
    <citation type="submission" date="2024-02" db="EMBL/GenBank/DDBJ databases">
        <authorList>
            <consortium name="ELIXIR-Norway"/>
            <consortium name="Elixir Norway"/>
        </authorList>
    </citation>
    <scope>NUCLEOTIDE SEQUENCE</scope>
</reference>
<dbReference type="NCBIfam" id="TIGR00871">
    <property type="entry name" value="zwf"/>
    <property type="match status" value="1"/>
</dbReference>
<dbReference type="Gene3D" id="3.40.50.720">
    <property type="entry name" value="NAD(P)-binding Rossmann-like Domain"/>
    <property type="match status" value="1"/>
</dbReference>
<evidence type="ECO:0000313" key="12">
    <source>
        <dbReference type="Proteomes" id="UP001497444"/>
    </source>
</evidence>
<dbReference type="PRINTS" id="PR00079">
    <property type="entry name" value="G6PDHDRGNASE"/>
</dbReference>
<keyword evidence="4 8" id="KW-0521">NADP</keyword>
<evidence type="ECO:0000256" key="8">
    <source>
        <dbReference type="RuleBase" id="RU362120"/>
    </source>
</evidence>
<name>A0ABP0X7W2_9BRYO</name>
<keyword evidence="3 8" id="KW-0313">Glucose metabolism</keyword>
<dbReference type="HAMAP" id="MF_00966">
    <property type="entry name" value="G6PD"/>
    <property type="match status" value="1"/>
</dbReference>
<dbReference type="PANTHER" id="PTHR23429">
    <property type="entry name" value="GLUCOSE-6-PHOSPHATE 1-DEHYDROGENASE G6PD"/>
    <property type="match status" value="1"/>
</dbReference>
<comment type="function">
    <text evidence="8">Catalyzes the rate-limiting step of the oxidative pentose-phosphate pathway, which represents a route for the dissimilation of carbohydrates besides glycolysis.</text>
</comment>
<dbReference type="SUPFAM" id="SSF51735">
    <property type="entry name" value="NAD(P)-binding Rossmann-fold domains"/>
    <property type="match status" value="1"/>
</dbReference>